<dbReference type="EMBL" id="JBHSLU010000127">
    <property type="protein sequence ID" value="MFC5508954.1"/>
    <property type="molecule type" value="Genomic_DNA"/>
</dbReference>
<organism evidence="7 8">
    <name type="scientific">Bosea massiliensis</name>
    <dbReference type="NCBI Taxonomy" id="151419"/>
    <lineage>
        <taxon>Bacteria</taxon>
        <taxon>Pseudomonadati</taxon>
        <taxon>Pseudomonadota</taxon>
        <taxon>Alphaproteobacteria</taxon>
        <taxon>Hyphomicrobiales</taxon>
        <taxon>Boseaceae</taxon>
        <taxon>Bosea</taxon>
    </lineage>
</organism>
<evidence type="ECO:0000259" key="6">
    <source>
        <dbReference type="Pfam" id="PF25989"/>
    </source>
</evidence>
<feature type="signal peptide" evidence="3">
    <location>
        <begin position="1"/>
        <end position="23"/>
    </location>
</feature>
<evidence type="ECO:0000256" key="2">
    <source>
        <dbReference type="SAM" id="Coils"/>
    </source>
</evidence>
<keyword evidence="2" id="KW-0175">Coiled coil</keyword>
<dbReference type="Pfam" id="PF25876">
    <property type="entry name" value="HH_MFP_RND"/>
    <property type="match status" value="1"/>
</dbReference>
<dbReference type="InterPro" id="IPR058637">
    <property type="entry name" value="YknX-like_C"/>
</dbReference>
<accession>A0ABW0PAS8</accession>
<proteinExistence type="inferred from homology"/>
<feature type="domain" description="YknX-like C-terminal permuted SH3-like" evidence="6">
    <location>
        <begin position="317"/>
        <end position="383"/>
    </location>
</feature>
<evidence type="ECO:0000313" key="8">
    <source>
        <dbReference type="Proteomes" id="UP001596060"/>
    </source>
</evidence>
<dbReference type="Pfam" id="PF25989">
    <property type="entry name" value="YknX_C"/>
    <property type="match status" value="1"/>
</dbReference>
<dbReference type="Proteomes" id="UP001596060">
    <property type="component" value="Unassembled WGS sequence"/>
</dbReference>
<dbReference type="Gene3D" id="2.40.50.100">
    <property type="match status" value="1"/>
</dbReference>
<dbReference type="Pfam" id="PF25954">
    <property type="entry name" value="Beta-barrel_RND_2"/>
    <property type="match status" value="1"/>
</dbReference>
<protein>
    <submittedName>
        <fullName evidence="7">Efflux RND transporter periplasmic adaptor subunit</fullName>
    </submittedName>
</protein>
<evidence type="ECO:0000256" key="1">
    <source>
        <dbReference type="ARBA" id="ARBA00009477"/>
    </source>
</evidence>
<comment type="similarity">
    <text evidence="1">Belongs to the membrane fusion protein (MFP) (TC 8.A.1) family.</text>
</comment>
<dbReference type="PANTHER" id="PTHR30469">
    <property type="entry name" value="MULTIDRUG RESISTANCE PROTEIN MDTA"/>
    <property type="match status" value="1"/>
</dbReference>
<dbReference type="Gene3D" id="1.10.287.470">
    <property type="entry name" value="Helix hairpin bin"/>
    <property type="match status" value="1"/>
</dbReference>
<evidence type="ECO:0000259" key="4">
    <source>
        <dbReference type="Pfam" id="PF25876"/>
    </source>
</evidence>
<reference evidence="8" key="1">
    <citation type="journal article" date="2019" name="Int. J. Syst. Evol. Microbiol.">
        <title>The Global Catalogue of Microorganisms (GCM) 10K type strain sequencing project: providing services to taxonomists for standard genome sequencing and annotation.</title>
        <authorList>
            <consortium name="The Broad Institute Genomics Platform"/>
            <consortium name="The Broad Institute Genome Sequencing Center for Infectious Disease"/>
            <person name="Wu L."/>
            <person name="Ma J."/>
        </authorList>
    </citation>
    <scope>NUCLEOTIDE SEQUENCE [LARGE SCALE GENOMIC DNA]</scope>
    <source>
        <strain evidence="8">CCUG 43117</strain>
    </source>
</reference>
<keyword evidence="3" id="KW-0732">Signal</keyword>
<dbReference type="RefSeq" id="WP_066723878.1">
    <property type="nucleotide sequence ID" value="NZ_JBHSLU010000127.1"/>
</dbReference>
<name>A0ABW0PAS8_9HYPH</name>
<feature type="domain" description="CusB-like beta-barrel" evidence="5">
    <location>
        <begin position="241"/>
        <end position="295"/>
    </location>
</feature>
<comment type="caution">
    <text evidence="7">The sequence shown here is derived from an EMBL/GenBank/DDBJ whole genome shotgun (WGS) entry which is preliminary data.</text>
</comment>
<dbReference type="InterPro" id="IPR006143">
    <property type="entry name" value="RND_pump_MFP"/>
</dbReference>
<evidence type="ECO:0000313" key="7">
    <source>
        <dbReference type="EMBL" id="MFC5508954.1"/>
    </source>
</evidence>
<dbReference type="SUPFAM" id="SSF111369">
    <property type="entry name" value="HlyD-like secretion proteins"/>
    <property type="match status" value="3"/>
</dbReference>
<dbReference type="NCBIfam" id="TIGR01730">
    <property type="entry name" value="RND_mfp"/>
    <property type="match status" value="1"/>
</dbReference>
<dbReference type="PANTHER" id="PTHR30469:SF15">
    <property type="entry name" value="HLYD FAMILY OF SECRETION PROTEINS"/>
    <property type="match status" value="1"/>
</dbReference>
<evidence type="ECO:0000256" key="3">
    <source>
        <dbReference type="SAM" id="SignalP"/>
    </source>
</evidence>
<gene>
    <name evidence="7" type="ORF">ACFPN9_27355</name>
</gene>
<feature type="coiled-coil region" evidence="2">
    <location>
        <begin position="95"/>
        <end position="145"/>
    </location>
</feature>
<evidence type="ECO:0000259" key="5">
    <source>
        <dbReference type="Pfam" id="PF25954"/>
    </source>
</evidence>
<dbReference type="InterPro" id="IPR058792">
    <property type="entry name" value="Beta-barrel_RND_2"/>
</dbReference>
<sequence>MSARLARIAALSLLVAGLAPAQAQTPAPAAAPSAGPSVTVTKAGLSEIVQSVVVSGSMIARDEVLVQPEVDGLAIVALLAEEGDRVSAGQVLARLSRTTLEVQKTQNDAQIARAEAAIAQANAQIGEAQANLVAAENNFERTQTLRSSGNVSNETFDQRAAAARAARARVNSANQALAIATADLALAKAQGRDIEVKLGRTEIKAPRGGIVSRRNAKLGGTAAMAASEPLFRIIADGAVELEAEVAEVELPGLKVGQPVAVTPAGASQALAGTIRLIAPEVDKASRLGRVRVELTGNPPVAIGSFARGVIETGRKTAVTLPLSAITYARSGATVQSVTDGKVTTKPVKLGLIGGGRAEIVSGIAEGETVVARAGTFVRDGDVITPVPTN</sequence>
<keyword evidence="8" id="KW-1185">Reference proteome</keyword>
<dbReference type="InterPro" id="IPR058624">
    <property type="entry name" value="MdtA-like_HH"/>
</dbReference>
<feature type="chain" id="PRO_5046046168" evidence="3">
    <location>
        <begin position="24"/>
        <end position="389"/>
    </location>
</feature>
<feature type="domain" description="Multidrug resistance protein MdtA-like alpha-helical hairpin" evidence="4">
    <location>
        <begin position="118"/>
        <end position="185"/>
    </location>
</feature>
<dbReference type="Gene3D" id="2.40.30.170">
    <property type="match status" value="1"/>
</dbReference>
<dbReference type="Gene3D" id="2.40.420.20">
    <property type="match status" value="1"/>
</dbReference>